<dbReference type="AlphaFoldDB" id="A0AA38MJX2"/>
<feature type="region of interest" description="Disordered" evidence="1">
    <location>
        <begin position="91"/>
        <end position="111"/>
    </location>
</feature>
<comment type="caution">
    <text evidence="2">The sequence shown here is derived from an EMBL/GenBank/DDBJ whole genome shotgun (WGS) entry which is preliminary data.</text>
</comment>
<keyword evidence="3" id="KW-1185">Reference proteome</keyword>
<organism evidence="2 3">
    <name type="scientific">Zophobas morio</name>
    <dbReference type="NCBI Taxonomy" id="2755281"/>
    <lineage>
        <taxon>Eukaryota</taxon>
        <taxon>Metazoa</taxon>
        <taxon>Ecdysozoa</taxon>
        <taxon>Arthropoda</taxon>
        <taxon>Hexapoda</taxon>
        <taxon>Insecta</taxon>
        <taxon>Pterygota</taxon>
        <taxon>Neoptera</taxon>
        <taxon>Endopterygota</taxon>
        <taxon>Coleoptera</taxon>
        <taxon>Polyphaga</taxon>
        <taxon>Cucujiformia</taxon>
        <taxon>Tenebrionidae</taxon>
        <taxon>Zophobas</taxon>
    </lineage>
</organism>
<name>A0AA38MJX2_9CUCU</name>
<evidence type="ECO:0000313" key="2">
    <source>
        <dbReference type="EMBL" id="KAJ3658809.1"/>
    </source>
</evidence>
<evidence type="ECO:0000313" key="3">
    <source>
        <dbReference type="Proteomes" id="UP001168821"/>
    </source>
</evidence>
<reference evidence="2" key="1">
    <citation type="journal article" date="2023" name="G3 (Bethesda)">
        <title>Whole genome assemblies of Zophobas morio and Tenebrio molitor.</title>
        <authorList>
            <person name="Kaur S."/>
            <person name="Stinson S.A."/>
            <person name="diCenzo G.C."/>
        </authorList>
    </citation>
    <scope>NUCLEOTIDE SEQUENCE</scope>
    <source>
        <strain evidence="2">QUZm001</strain>
    </source>
</reference>
<accession>A0AA38MJX2</accession>
<protein>
    <submittedName>
        <fullName evidence="2">Uncharacterized protein</fullName>
    </submittedName>
</protein>
<dbReference type="Proteomes" id="UP001168821">
    <property type="component" value="Unassembled WGS sequence"/>
</dbReference>
<evidence type="ECO:0000256" key="1">
    <source>
        <dbReference type="SAM" id="MobiDB-lite"/>
    </source>
</evidence>
<gene>
    <name evidence="2" type="ORF">Zmor_010530</name>
</gene>
<proteinExistence type="predicted"/>
<dbReference type="EMBL" id="JALNTZ010000003">
    <property type="protein sequence ID" value="KAJ3658809.1"/>
    <property type="molecule type" value="Genomic_DNA"/>
</dbReference>
<sequence>MRFDPQRQQRTGPTIIRHLTNSPTMYLMHERDIGYMKHVNYCHDVNYINCVIRSDLVPYRRSLTTVSKWQMQIQAAPGGAKCRTDSDLQFTASKNQGGQQGPDSQAKITNSGPAHIKSYHLSRAERSETSYVLLVAFLQARFTVHEEAKERRNVAYHGIQNSTVTGSTAVMFIIVNSFPIMNGQVHSTPDQIPYDCLKLLYNSGTQLRRSSLRTYKLSCDGLSIISWVDNVNCALFSFSRIRLANSLILFYEDHKKFISLEVEWVYEAPHKLAKYEDVQKILIILKKRLYIHKKLESGVPLSSRSLLHLPDLRDIKTCCRNLLTSLILKNCKIQHDDATAHTGHIYPPQPSDLALLDFFLFQTL</sequence>